<dbReference type="EMBL" id="CP002069">
    <property type="protein sequence ID" value="ADI73357.1"/>
    <property type="molecule type" value="Genomic_DNA"/>
</dbReference>
<dbReference type="Proteomes" id="UP000000391">
    <property type="component" value="Chromosome"/>
</dbReference>
<reference evidence="2 3" key="1">
    <citation type="submission" date="2010-06" db="EMBL/GenBank/DDBJ databases">
        <title>Complete sequence chromosome of Methanohalobium evestigatum Z-7303.</title>
        <authorList>
            <consortium name="US DOE Joint Genome Institute"/>
            <person name="Lucas S."/>
            <person name="Copeland A."/>
            <person name="Lapidus A."/>
            <person name="Cheng J.-F."/>
            <person name="Bruce D."/>
            <person name="Goodwin L."/>
            <person name="Pitluck S."/>
            <person name="Saunders E."/>
            <person name="Detter J.C."/>
            <person name="Han C."/>
            <person name="Tapia R."/>
            <person name="Land M."/>
            <person name="Hauser L."/>
            <person name="Kyrpides N."/>
            <person name="Mikhailova N."/>
            <person name="Sieprawska-Lupa M."/>
            <person name="Whitman W.B."/>
            <person name="Anderson I."/>
            <person name="Woyke T."/>
        </authorList>
    </citation>
    <scope>NUCLEOTIDE SEQUENCE [LARGE SCALE GENOMIC DNA]</scope>
    <source>
        <strain evidence="3">ATCC BAA-1072 / DSM 3721 / NBRC 107634 / OCM 161 / Z-7303</strain>
    </source>
</reference>
<dbReference type="Pfam" id="PF01937">
    <property type="entry name" value="ARMT1-like_dom"/>
    <property type="match status" value="1"/>
</dbReference>
<dbReference type="PIRSF" id="PIRSF006593">
    <property type="entry name" value="UCP006593"/>
    <property type="match status" value="1"/>
</dbReference>
<dbReference type="Gene3D" id="1.10.8.380">
    <property type="entry name" value="Uncharacterised protein PF01937, DUF89, domain 1"/>
    <property type="match status" value="1"/>
</dbReference>
<evidence type="ECO:0000313" key="3">
    <source>
        <dbReference type="Proteomes" id="UP000000391"/>
    </source>
</evidence>
<dbReference type="GeneID" id="9346058"/>
<dbReference type="HOGENOM" id="CLU_071520_1_0_2"/>
<dbReference type="STRING" id="644295.Metev_0439"/>
<evidence type="ECO:0000259" key="1">
    <source>
        <dbReference type="Pfam" id="PF01937"/>
    </source>
</evidence>
<feature type="domain" description="Damage-control phosphatase ARMT1-like metal-binding" evidence="1">
    <location>
        <begin position="4"/>
        <end position="282"/>
    </location>
</feature>
<dbReference type="RefSeq" id="WP_013193925.1">
    <property type="nucleotide sequence ID" value="NC_014253.1"/>
</dbReference>
<proteinExistence type="predicted"/>
<dbReference type="InterPro" id="IPR014444">
    <property type="entry name" value="PH1575-like"/>
</dbReference>
<dbReference type="AlphaFoldDB" id="D7E815"/>
<dbReference type="OrthoDB" id="359165at2157"/>
<name>D7E815_METEZ</name>
<dbReference type="Gene3D" id="3.40.50.10880">
    <property type="entry name" value="Uncharacterised protein PF01937, DUF89, domain 3"/>
    <property type="match status" value="1"/>
</dbReference>
<dbReference type="InterPro" id="IPR002791">
    <property type="entry name" value="ARMT1-like_metal-bd"/>
</dbReference>
<accession>D7E815</accession>
<keyword evidence="3" id="KW-1185">Reference proteome</keyword>
<dbReference type="SUPFAM" id="SSF111321">
    <property type="entry name" value="AF1104-like"/>
    <property type="match status" value="1"/>
</dbReference>
<sequence>MKINPRCAHCLLTRVHYEARLSTDDEQLLHKAVMTGIDELNRTYKPGKPAGEISTAVHQKVYEVLGDEDPYLELKKLSNKTAEDIFPVAQKRVYEDDVSDKELFRRSVLASVIGNTFDFGVVGFDVAPEIFDETFKQTFENGLDVDDTSSMFEMLDNVVYVADNCGEILLDTIVFDIIKKLGGKITLVVRGAPILNDATLDDVYDYGIDKKVDRLLTTGSNAIGVNFEEAPNELFEAFDNASLIISKGMANYETLSEYNLGPIAYLLKTKCESVASDLGLDTGCTIAKLVNEQ</sequence>
<organism evidence="2 3">
    <name type="scientific">Methanohalobium evestigatum (strain ATCC BAA-1072 / DSM 3721 / NBRC 107634 / OCM 161 / Z-7303)</name>
    <dbReference type="NCBI Taxonomy" id="644295"/>
    <lineage>
        <taxon>Archaea</taxon>
        <taxon>Methanobacteriati</taxon>
        <taxon>Methanobacteriota</taxon>
        <taxon>Stenosarchaea group</taxon>
        <taxon>Methanomicrobia</taxon>
        <taxon>Methanosarcinales</taxon>
        <taxon>Methanosarcinaceae</taxon>
        <taxon>Methanohalobium</taxon>
    </lineage>
</organism>
<dbReference type="Gene3D" id="1.10.285.20">
    <property type="entry name" value="Uncharacterised protein PF01937, DUF89, domain 2"/>
    <property type="match status" value="1"/>
</dbReference>
<protein>
    <recommendedName>
        <fullName evidence="1">Damage-control phosphatase ARMT1-like metal-binding domain-containing protein</fullName>
    </recommendedName>
</protein>
<dbReference type="KEGG" id="mev:Metev_0439"/>
<gene>
    <name evidence="2" type="ordered locus">Metev_0439</name>
</gene>
<evidence type="ECO:0000313" key="2">
    <source>
        <dbReference type="EMBL" id="ADI73357.1"/>
    </source>
</evidence>
<dbReference type="InterPro" id="IPR036075">
    <property type="entry name" value="ARMT-1-like_metal-bd_sf"/>
</dbReference>